<dbReference type="EMBL" id="BAABJE010000017">
    <property type="protein sequence ID" value="GAA4801709.1"/>
    <property type="molecule type" value="Genomic_DNA"/>
</dbReference>
<evidence type="ECO:0000259" key="2">
    <source>
        <dbReference type="Pfam" id="PF04773"/>
    </source>
</evidence>
<evidence type="ECO:0000313" key="5">
    <source>
        <dbReference type="Proteomes" id="UP001499959"/>
    </source>
</evidence>
<dbReference type="InterPro" id="IPR032623">
    <property type="entry name" value="FecR_N"/>
</dbReference>
<dbReference type="PIRSF" id="PIRSF018266">
    <property type="entry name" value="FecR"/>
    <property type="match status" value="1"/>
</dbReference>
<evidence type="ECO:0000259" key="3">
    <source>
        <dbReference type="Pfam" id="PF16220"/>
    </source>
</evidence>
<evidence type="ECO:0000256" key="1">
    <source>
        <dbReference type="SAM" id="MobiDB-lite"/>
    </source>
</evidence>
<dbReference type="Pfam" id="PF04773">
    <property type="entry name" value="FecR"/>
    <property type="match status" value="1"/>
</dbReference>
<evidence type="ECO:0000313" key="4">
    <source>
        <dbReference type="EMBL" id="GAA4801709.1"/>
    </source>
</evidence>
<dbReference type="PANTHER" id="PTHR30273">
    <property type="entry name" value="PERIPLASMIC SIGNAL SENSOR AND SIGMA FACTOR ACTIVATOR FECR-RELATED"/>
    <property type="match status" value="1"/>
</dbReference>
<dbReference type="InterPro" id="IPR006860">
    <property type="entry name" value="FecR"/>
</dbReference>
<proteinExistence type="predicted"/>
<accession>A0ABP9BZV3</accession>
<dbReference type="RefSeq" id="WP_345304192.1">
    <property type="nucleotide sequence ID" value="NZ_BAABJE010000017.1"/>
</dbReference>
<dbReference type="Pfam" id="PF16220">
    <property type="entry name" value="DUF4880"/>
    <property type="match status" value="1"/>
</dbReference>
<reference evidence="5" key="1">
    <citation type="journal article" date="2019" name="Int. J. Syst. Evol. Microbiol.">
        <title>The Global Catalogue of Microorganisms (GCM) 10K type strain sequencing project: providing services to taxonomists for standard genome sequencing and annotation.</title>
        <authorList>
            <consortium name="The Broad Institute Genomics Platform"/>
            <consortium name="The Broad Institute Genome Sequencing Center for Infectious Disease"/>
            <person name="Wu L."/>
            <person name="Ma J."/>
        </authorList>
    </citation>
    <scope>NUCLEOTIDE SEQUENCE [LARGE SCALE GENOMIC DNA]</scope>
    <source>
        <strain evidence="5">JCM 18204</strain>
    </source>
</reference>
<dbReference type="PANTHER" id="PTHR30273:SF2">
    <property type="entry name" value="PROTEIN FECR"/>
    <property type="match status" value="1"/>
</dbReference>
<dbReference type="Proteomes" id="UP001499959">
    <property type="component" value="Unassembled WGS sequence"/>
</dbReference>
<protein>
    <submittedName>
        <fullName evidence="4">FecR domain-containing protein</fullName>
    </submittedName>
</protein>
<keyword evidence="5" id="KW-1185">Reference proteome</keyword>
<gene>
    <name evidence="4" type="ORF">GCM10023307_30320</name>
</gene>
<sequence>MSADSSGRIEQTAATWLTQREAGDWSEADAGRLDAWLAASTAHRVAFLRLEAAWMESGRLKALAAGRATSGPPPRAARASSATAERSPDETGWVERPDALTFSPRRPPPPPRRWLRAGLAATVVICGALAAWSWRDLARADTATYSSGIGRLRDVRLTDGSQATLSSGSRIEVAMSRGQRRIDLRSGEAFFDAAKDRARPFVVAADARRVVAVGTRFSVRRDGPDLRVVVTEGLVRLESDPVPGQPPTPVTLLPAGSTALATRNGVLVRTGTVAEAERALDWRGGYLHFEDTPLAEAAAEFNRYGGTTLVMGDAEAAALRIGGNLRWSNVDGFVRLLEQGFGVRAERRGDLIVLHSR</sequence>
<feature type="region of interest" description="Disordered" evidence="1">
    <location>
        <begin position="65"/>
        <end position="111"/>
    </location>
</feature>
<feature type="compositionally biased region" description="Low complexity" evidence="1">
    <location>
        <begin position="65"/>
        <end position="85"/>
    </location>
</feature>
<comment type="caution">
    <text evidence="4">The sequence shown here is derived from an EMBL/GenBank/DDBJ whole genome shotgun (WGS) entry which is preliminary data.</text>
</comment>
<feature type="compositionally biased region" description="Basic and acidic residues" evidence="1">
    <location>
        <begin position="86"/>
        <end position="98"/>
    </location>
</feature>
<dbReference type="InterPro" id="IPR012373">
    <property type="entry name" value="Ferrdict_sens_TM"/>
</dbReference>
<feature type="domain" description="FecR N-terminal" evidence="3">
    <location>
        <begin position="11"/>
        <end position="52"/>
    </location>
</feature>
<dbReference type="Gene3D" id="2.60.120.1440">
    <property type="match status" value="1"/>
</dbReference>
<dbReference type="Gene3D" id="3.55.50.30">
    <property type="match status" value="1"/>
</dbReference>
<name>A0ABP9BZV3_9GAMM</name>
<feature type="domain" description="FecR protein" evidence="2">
    <location>
        <begin position="144"/>
        <end position="236"/>
    </location>
</feature>
<organism evidence="4 5">
    <name type="scientific">Lysobacter hankyongensis</name>
    <dbReference type="NCBI Taxonomy" id="1176535"/>
    <lineage>
        <taxon>Bacteria</taxon>
        <taxon>Pseudomonadati</taxon>
        <taxon>Pseudomonadota</taxon>
        <taxon>Gammaproteobacteria</taxon>
        <taxon>Lysobacterales</taxon>
        <taxon>Lysobacteraceae</taxon>
        <taxon>Lysobacter</taxon>
    </lineage>
</organism>